<evidence type="ECO:0000313" key="2">
    <source>
        <dbReference type="Proteomes" id="UP000637578"/>
    </source>
</evidence>
<accession>A0A8J3FUD4</accession>
<dbReference type="Proteomes" id="UP000637578">
    <property type="component" value="Unassembled WGS sequence"/>
</dbReference>
<sequence length="92" mass="10395">MFEAHGWGALTDELHALIVAGRLEDAIGLITPDILDTYCVTARWDGLADALTARYDGLADRVALYSFVWMSREQRERWRDVVNALQRTGTRA</sequence>
<protein>
    <submittedName>
        <fullName evidence="1">Uncharacterized protein</fullName>
    </submittedName>
</protein>
<dbReference type="EMBL" id="BMMK01000010">
    <property type="protein sequence ID" value="GGM54095.1"/>
    <property type="molecule type" value="Genomic_DNA"/>
</dbReference>
<keyword evidence="2" id="KW-1185">Reference proteome</keyword>
<proteinExistence type="predicted"/>
<reference evidence="1" key="2">
    <citation type="submission" date="2020-09" db="EMBL/GenBank/DDBJ databases">
        <authorList>
            <person name="Sun Q."/>
            <person name="Zhou Y."/>
        </authorList>
    </citation>
    <scope>NUCLEOTIDE SEQUENCE</scope>
    <source>
        <strain evidence="1">CGMCC 4.5737</strain>
    </source>
</reference>
<reference evidence="1" key="1">
    <citation type="journal article" date="2014" name="Int. J. Syst. Evol. Microbiol.">
        <title>Complete genome sequence of Corynebacterium casei LMG S-19264T (=DSM 44701T), isolated from a smear-ripened cheese.</title>
        <authorList>
            <consortium name="US DOE Joint Genome Institute (JGI-PGF)"/>
            <person name="Walter F."/>
            <person name="Albersmeier A."/>
            <person name="Kalinowski J."/>
            <person name="Ruckert C."/>
        </authorList>
    </citation>
    <scope>NUCLEOTIDE SEQUENCE</scope>
    <source>
        <strain evidence="1">CGMCC 4.5737</strain>
    </source>
</reference>
<name>A0A8J3FUD4_9PSEU</name>
<evidence type="ECO:0000313" key="1">
    <source>
        <dbReference type="EMBL" id="GGM54095.1"/>
    </source>
</evidence>
<dbReference type="RefSeq" id="WP_189057420.1">
    <property type="nucleotide sequence ID" value="NZ_BMMK01000010.1"/>
</dbReference>
<dbReference type="AlphaFoldDB" id="A0A8J3FUD4"/>
<gene>
    <name evidence="1" type="ORF">GCM10012275_26520</name>
</gene>
<comment type="caution">
    <text evidence="1">The sequence shown here is derived from an EMBL/GenBank/DDBJ whole genome shotgun (WGS) entry which is preliminary data.</text>
</comment>
<organism evidence="1 2">
    <name type="scientific">Longimycelium tulufanense</name>
    <dbReference type="NCBI Taxonomy" id="907463"/>
    <lineage>
        <taxon>Bacteria</taxon>
        <taxon>Bacillati</taxon>
        <taxon>Actinomycetota</taxon>
        <taxon>Actinomycetes</taxon>
        <taxon>Pseudonocardiales</taxon>
        <taxon>Pseudonocardiaceae</taxon>
        <taxon>Longimycelium</taxon>
    </lineage>
</organism>